<organism evidence="1 2">
    <name type="scientific">Willisornis vidua</name>
    <name type="common">Xingu scale-backed antbird</name>
    <dbReference type="NCBI Taxonomy" id="1566151"/>
    <lineage>
        <taxon>Eukaryota</taxon>
        <taxon>Metazoa</taxon>
        <taxon>Chordata</taxon>
        <taxon>Craniata</taxon>
        <taxon>Vertebrata</taxon>
        <taxon>Euteleostomi</taxon>
        <taxon>Archelosauria</taxon>
        <taxon>Archosauria</taxon>
        <taxon>Dinosauria</taxon>
        <taxon>Saurischia</taxon>
        <taxon>Theropoda</taxon>
        <taxon>Coelurosauria</taxon>
        <taxon>Aves</taxon>
        <taxon>Neognathae</taxon>
        <taxon>Neoaves</taxon>
        <taxon>Telluraves</taxon>
        <taxon>Australaves</taxon>
        <taxon>Passeriformes</taxon>
        <taxon>Thamnophilidae</taxon>
        <taxon>Willisornis</taxon>
    </lineage>
</organism>
<proteinExistence type="predicted"/>
<name>A0ABQ9D6L7_9PASS</name>
<dbReference type="Proteomes" id="UP001145742">
    <property type="component" value="Unassembled WGS sequence"/>
</dbReference>
<evidence type="ECO:0000313" key="2">
    <source>
        <dbReference type="Proteomes" id="UP001145742"/>
    </source>
</evidence>
<evidence type="ECO:0000313" key="1">
    <source>
        <dbReference type="EMBL" id="KAJ7413000.1"/>
    </source>
</evidence>
<comment type="caution">
    <text evidence="1">The sequence shown here is derived from an EMBL/GenBank/DDBJ whole genome shotgun (WGS) entry which is preliminary data.</text>
</comment>
<accession>A0ABQ9D6L7</accession>
<dbReference type="EMBL" id="WHWB01034180">
    <property type="protein sequence ID" value="KAJ7413000.1"/>
    <property type="molecule type" value="Genomic_DNA"/>
</dbReference>
<gene>
    <name evidence="1" type="ORF">WISP_93721</name>
</gene>
<keyword evidence="2" id="KW-1185">Reference proteome</keyword>
<reference evidence="1" key="1">
    <citation type="submission" date="2019-10" db="EMBL/GenBank/DDBJ databases">
        <authorList>
            <person name="Soares A.E.R."/>
            <person name="Aleixo A."/>
            <person name="Schneider P."/>
            <person name="Miyaki C.Y."/>
            <person name="Schneider M.P."/>
            <person name="Mello C."/>
            <person name="Vasconcelos A.T.R."/>
        </authorList>
    </citation>
    <scope>NUCLEOTIDE SEQUENCE</scope>
    <source>
        <tissue evidence="1">Muscle</tissue>
    </source>
</reference>
<sequence length="89" mass="9793">MALGLCQLWCGSRTRAVPIPCAGTAGAASILGHFWAPQFRKDIEGLEQVQRRAMELGKGLDSKSCEDQLRELGRLGLEKRRLKGDLLTL</sequence>
<protein>
    <submittedName>
        <fullName evidence="1">Uncharacterized protein</fullName>
    </submittedName>
</protein>